<reference evidence="5" key="1">
    <citation type="journal article" date="2014" name="Front. Microbiol.">
        <title>High frequency of phylogenetically diverse reductive dehalogenase-homologous genes in deep subseafloor sedimentary metagenomes.</title>
        <authorList>
            <person name="Kawai M."/>
            <person name="Futagami T."/>
            <person name="Toyoda A."/>
            <person name="Takaki Y."/>
            <person name="Nishi S."/>
            <person name="Hori S."/>
            <person name="Arai W."/>
            <person name="Tsubouchi T."/>
            <person name="Morono Y."/>
            <person name="Uchiyama I."/>
            <person name="Ito T."/>
            <person name="Fujiyama A."/>
            <person name="Inagaki F."/>
            <person name="Takami H."/>
        </authorList>
    </citation>
    <scope>NUCLEOTIDE SEQUENCE</scope>
    <source>
        <strain evidence="5">Expedition CK06-06</strain>
    </source>
</reference>
<comment type="subcellular location">
    <subcellularLocation>
        <location evidence="1">Golgi apparatus membrane</location>
        <topology evidence="1">Peripheral membrane protein</topology>
        <orientation evidence="1">Cytoplasmic side</orientation>
    </subcellularLocation>
</comment>
<sequence length="217" mass="24358">GTMLSFGEELLLLALDDEKGTIVDKTSVKYGLVGALLMDLALANKIDTDIENLMIVDTSPTGDDILDDVLTQIAQSKGTRTISYWLVNLSQNSNTIKERLLDRLIQKGILKKEEQKILWVFARRRYPVRDDKEEKEVKTRIREVILSDSIPDSRDVVLISLIKGCYLVDEIFSHKEIDAVKGRIEQIARMDLIGQTLSGIIESVTRAMATAGMYPGF</sequence>
<dbReference type="InterPro" id="IPR008628">
    <property type="entry name" value="GPP34-like"/>
</dbReference>
<evidence type="ECO:0000313" key="5">
    <source>
        <dbReference type="EMBL" id="GAJ02134.1"/>
    </source>
</evidence>
<evidence type="ECO:0000256" key="2">
    <source>
        <dbReference type="ARBA" id="ARBA00023034"/>
    </source>
</evidence>
<evidence type="ECO:0000256" key="4">
    <source>
        <dbReference type="ARBA" id="ARBA00023136"/>
    </source>
</evidence>
<comment type="caution">
    <text evidence="5">The sequence shown here is derived from an EMBL/GenBank/DDBJ whole genome shotgun (WGS) entry which is preliminary data.</text>
</comment>
<dbReference type="GO" id="GO:0031985">
    <property type="term" value="C:Golgi cisterna"/>
    <property type="evidence" value="ECO:0007669"/>
    <property type="project" value="TreeGrafter"/>
</dbReference>
<protein>
    <recommendedName>
        <fullName evidence="6">GPP34 family phosphoprotein</fullName>
    </recommendedName>
</protein>
<keyword evidence="4" id="KW-0472">Membrane</keyword>
<organism evidence="5">
    <name type="scientific">marine sediment metagenome</name>
    <dbReference type="NCBI Taxonomy" id="412755"/>
    <lineage>
        <taxon>unclassified sequences</taxon>
        <taxon>metagenomes</taxon>
        <taxon>ecological metagenomes</taxon>
    </lineage>
</organism>
<feature type="non-terminal residue" evidence="5">
    <location>
        <position position="1"/>
    </location>
</feature>
<evidence type="ECO:0000256" key="1">
    <source>
        <dbReference type="ARBA" id="ARBA00004255"/>
    </source>
</evidence>
<dbReference type="GO" id="GO:0005829">
    <property type="term" value="C:cytosol"/>
    <property type="evidence" value="ECO:0007669"/>
    <property type="project" value="TreeGrafter"/>
</dbReference>
<dbReference type="Gene3D" id="1.10.3630.10">
    <property type="entry name" value="yeast vps74-n-term truncation variant domain like"/>
    <property type="match status" value="1"/>
</dbReference>
<dbReference type="GO" id="GO:0005802">
    <property type="term" value="C:trans-Golgi network"/>
    <property type="evidence" value="ECO:0007669"/>
    <property type="project" value="TreeGrafter"/>
</dbReference>
<dbReference type="GO" id="GO:0048194">
    <property type="term" value="P:Golgi vesicle budding"/>
    <property type="evidence" value="ECO:0007669"/>
    <property type="project" value="TreeGrafter"/>
</dbReference>
<dbReference type="GO" id="GO:0000139">
    <property type="term" value="C:Golgi membrane"/>
    <property type="evidence" value="ECO:0007669"/>
    <property type="project" value="UniProtKB-SubCell"/>
</dbReference>
<evidence type="ECO:0008006" key="6">
    <source>
        <dbReference type="Google" id="ProtNLM"/>
    </source>
</evidence>
<dbReference type="PANTHER" id="PTHR12704">
    <property type="entry name" value="TRANS-GOLGI PROTEIN GMX33"/>
    <property type="match status" value="1"/>
</dbReference>
<dbReference type="Pfam" id="PF05719">
    <property type="entry name" value="GPP34"/>
    <property type="match status" value="1"/>
</dbReference>
<proteinExistence type="predicted"/>
<evidence type="ECO:0000256" key="3">
    <source>
        <dbReference type="ARBA" id="ARBA00023121"/>
    </source>
</evidence>
<keyword evidence="2" id="KW-0333">Golgi apparatus</keyword>
<dbReference type="PANTHER" id="PTHR12704:SF2">
    <property type="entry name" value="GOLGI PHOSPHOPROTEIN 3 HOMOLOG SAURON"/>
    <property type="match status" value="1"/>
</dbReference>
<gene>
    <name evidence="5" type="ORF">S12H4_28204</name>
</gene>
<dbReference type="GO" id="GO:0070273">
    <property type="term" value="F:phosphatidylinositol-4-phosphate binding"/>
    <property type="evidence" value="ECO:0007669"/>
    <property type="project" value="InterPro"/>
</dbReference>
<dbReference type="GO" id="GO:0043001">
    <property type="term" value="P:Golgi to plasma membrane protein transport"/>
    <property type="evidence" value="ECO:0007669"/>
    <property type="project" value="TreeGrafter"/>
</dbReference>
<accession>X1TA41</accession>
<keyword evidence="3" id="KW-0446">Lipid-binding</keyword>
<dbReference type="GO" id="GO:0007030">
    <property type="term" value="P:Golgi organization"/>
    <property type="evidence" value="ECO:0007669"/>
    <property type="project" value="TreeGrafter"/>
</dbReference>
<dbReference type="EMBL" id="BARW01016162">
    <property type="protein sequence ID" value="GAJ02134.1"/>
    <property type="molecule type" value="Genomic_DNA"/>
</dbReference>
<dbReference type="AlphaFoldDB" id="X1TA41"/>
<name>X1TA41_9ZZZZ</name>
<dbReference type="InterPro" id="IPR038261">
    <property type="entry name" value="GPP34-like_sf"/>
</dbReference>
<dbReference type="GO" id="GO:0006890">
    <property type="term" value="P:retrograde vesicle-mediated transport, Golgi to endoplasmic reticulum"/>
    <property type="evidence" value="ECO:0007669"/>
    <property type="project" value="TreeGrafter"/>
</dbReference>